<sequence>QGRLERLGHPRALVHRRPRAGGEPGGGAGPRLRPVPLHPRRGPHRDLGAVGRSRPGVRRRVGEVRRPAGGVRSDDRPQPGHPVHDRRHGGPRLDRAAGLLPGGGEDAARRAVQARGLDRQAVQLRGRDGQRPLRHAGARRVRVHERVPGRPVLPRRQDPGDRRGDQRGAADAHRPRPRRRL</sequence>
<keyword evidence="2" id="KW-0560">Oxidoreductase</keyword>
<feature type="non-terminal residue" evidence="2">
    <location>
        <position position="181"/>
    </location>
</feature>
<dbReference type="EMBL" id="CADCTN010000080">
    <property type="protein sequence ID" value="CAA9234292.1"/>
    <property type="molecule type" value="Genomic_DNA"/>
</dbReference>
<dbReference type="AlphaFoldDB" id="A0A6J4HVW7"/>
<feature type="compositionally biased region" description="Basic residues" evidence="1">
    <location>
        <begin position="132"/>
        <end position="143"/>
    </location>
</feature>
<reference evidence="2" key="1">
    <citation type="submission" date="2020-02" db="EMBL/GenBank/DDBJ databases">
        <authorList>
            <person name="Meier V. D."/>
        </authorList>
    </citation>
    <scope>NUCLEOTIDE SEQUENCE</scope>
    <source>
        <strain evidence="2">AVDCRST_MAG52</strain>
    </source>
</reference>
<name>A0A6J4HVW7_9ACTN</name>
<feature type="compositionally biased region" description="Basic and acidic residues" evidence="1">
    <location>
        <begin position="60"/>
        <end position="78"/>
    </location>
</feature>
<proteinExistence type="predicted"/>
<feature type="non-terminal residue" evidence="2">
    <location>
        <position position="1"/>
    </location>
</feature>
<dbReference type="EC" id="1.3.8.4" evidence="2"/>
<gene>
    <name evidence="2" type="ORF">AVDCRST_MAG52-1229</name>
</gene>
<evidence type="ECO:0000313" key="2">
    <source>
        <dbReference type="EMBL" id="CAA9234292.1"/>
    </source>
</evidence>
<dbReference type="GO" id="GO:0008470">
    <property type="term" value="F:3-methylbutanoyl-CoA dehydrogenase activity"/>
    <property type="evidence" value="ECO:0007669"/>
    <property type="project" value="UniProtKB-EC"/>
</dbReference>
<feature type="compositionally biased region" description="Basic and acidic residues" evidence="1">
    <location>
        <begin position="155"/>
        <end position="174"/>
    </location>
</feature>
<organism evidence="2">
    <name type="scientific">uncultured Blastococcus sp</name>
    <dbReference type="NCBI Taxonomy" id="217144"/>
    <lineage>
        <taxon>Bacteria</taxon>
        <taxon>Bacillati</taxon>
        <taxon>Actinomycetota</taxon>
        <taxon>Actinomycetes</taxon>
        <taxon>Geodermatophilales</taxon>
        <taxon>Geodermatophilaceae</taxon>
        <taxon>Blastococcus</taxon>
        <taxon>environmental samples</taxon>
    </lineage>
</organism>
<protein>
    <submittedName>
        <fullName evidence="2">Isovaleryl-CoA dehydrogenase</fullName>
        <ecNumber evidence="2">1.3.8.4</ecNumber>
    </submittedName>
</protein>
<feature type="region of interest" description="Disordered" evidence="1">
    <location>
        <begin position="1"/>
        <end position="181"/>
    </location>
</feature>
<accession>A0A6J4HVW7</accession>
<evidence type="ECO:0000256" key="1">
    <source>
        <dbReference type="SAM" id="MobiDB-lite"/>
    </source>
</evidence>